<evidence type="ECO:0000313" key="4">
    <source>
        <dbReference type="EMBL" id="MBB3701990.1"/>
    </source>
</evidence>
<dbReference type="Gene3D" id="3.80.10.10">
    <property type="entry name" value="Ribonuclease Inhibitor"/>
    <property type="match status" value="1"/>
</dbReference>
<dbReference type="PANTHER" id="PTHR45617">
    <property type="entry name" value="LEUCINE RICH REPEAT FAMILY PROTEIN"/>
    <property type="match status" value="1"/>
</dbReference>
<feature type="signal peptide" evidence="3">
    <location>
        <begin position="1"/>
        <end position="19"/>
    </location>
</feature>
<evidence type="ECO:0000256" key="3">
    <source>
        <dbReference type="SAM" id="SignalP"/>
    </source>
</evidence>
<proteinExistence type="predicted"/>
<sequence length="210" mass="24072">MIKKRLLGFMSFCVGIAMACSTSLASGSTTPTDVDRVKGLQALYQLPAGTHVRHCDLSHSRLTKMPNLSMYTIDTLDLSYNALQEIAELQFPEDVVVLDLSHNQIGAKEKEANVRFHNEIFPRLTTLDISHNKIFSLLYPLRLQHLNVSHNVLRYLRVNATSWQNNLQSLDISHNWHFDGLFYYDFKLIPTLKRDSCAQGREFVFVKDLM</sequence>
<protein>
    <submittedName>
        <fullName evidence="4">Leucine-rich repeat (LRR) protein</fullName>
    </submittedName>
</protein>
<gene>
    <name evidence="4" type="ORF">FHS60_000443</name>
</gene>
<reference evidence="4 5" key="1">
    <citation type="submission" date="2020-08" db="EMBL/GenBank/DDBJ databases">
        <title>Genomic Encyclopedia of Type Strains, Phase IV (KMG-IV): sequencing the most valuable type-strain genomes for metagenomic binning, comparative biology and taxonomic classification.</title>
        <authorList>
            <person name="Goeker M."/>
        </authorList>
    </citation>
    <scope>NUCLEOTIDE SEQUENCE [LARGE SCALE GENOMIC DNA]</scope>
    <source>
        <strain evidence="4 5">DSM 22548</strain>
    </source>
</reference>
<dbReference type="Pfam" id="PF13516">
    <property type="entry name" value="LRR_6"/>
    <property type="match status" value="1"/>
</dbReference>
<keyword evidence="1" id="KW-0433">Leucine-rich repeat</keyword>
<evidence type="ECO:0000256" key="1">
    <source>
        <dbReference type="ARBA" id="ARBA00022614"/>
    </source>
</evidence>
<dbReference type="AlphaFoldDB" id="A0A7W5XXB0"/>
<keyword evidence="3" id="KW-0732">Signal</keyword>
<name>A0A7W5XXB0_9BACT</name>
<accession>A0A7W5XXB0</accession>
<dbReference type="Proteomes" id="UP000541425">
    <property type="component" value="Unassembled WGS sequence"/>
</dbReference>
<organism evidence="4 5">
    <name type="scientific">Alloprevotella rava</name>
    <dbReference type="NCBI Taxonomy" id="671218"/>
    <lineage>
        <taxon>Bacteria</taxon>
        <taxon>Pseudomonadati</taxon>
        <taxon>Bacteroidota</taxon>
        <taxon>Bacteroidia</taxon>
        <taxon>Bacteroidales</taxon>
        <taxon>Prevotellaceae</taxon>
        <taxon>Alloprevotella</taxon>
    </lineage>
</organism>
<dbReference type="RefSeq" id="WP_183694372.1">
    <property type="nucleotide sequence ID" value="NZ_JACICA010000002.1"/>
</dbReference>
<dbReference type="EMBL" id="JACICA010000002">
    <property type="protein sequence ID" value="MBB3701990.1"/>
    <property type="molecule type" value="Genomic_DNA"/>
</dbReference>
<dbReference type="Pfam" id="PF00560">
    <property type="entry name" value="LRR_1"/>
    <property type="match status" value="1"/>
</dbReference>
<evidence type="ECO:0000313" key="5">
    <source>
        <dbReference type="Proteomes" id="UP000541425"/>
    </source>
</evidence>
<dbReference type="PROSITE" id="PS51257">
    <property type="entry name" value="PROKAR_LIPOPROTEIN"/>
    <property type="match status" value="1"/>
</dbReference>
<keyword evidence="2" id="KW-0677">Repeat</keyword>
<comment type="caution">
    <text evidence="4">The sequence shown here is derived from an EMBL/GenBank/DDBJ whole genome shotgun (WGS) entry which is preliminary data.</text>
</comment>
<dbReference type="PROSITE" id="PS51450">
    <property type="entry name" value="LRR"/>
    <property type="match status" value="1"/>
</dbReference>
<dbReference type="PANTHER" id="PTHR45617:SF181">
    <property type="entry name" value="LP04042P"/>
    <property type="match status" value="1"/>
</dbReference>
<dbReference type="SUPFAM" id="SSF52058">
    <property type="entry name" value="L domain-like"/>
    <property type="match status" value="1"/>
</dbReference>
<dbReference type="InterPro" id="IPR032675">
    <property type="entry name" value="LRR_dom_sf"/>
</dbReference>
<dbReference type="InterPro" id="IPR001611">
    <property type="entry name" value="Leu-rich_rpt"/>
</dbReference>
<feature type="chain" id="PRO_5031365557" evidence="3">
    <location>
        <begin position="20"/>
        <end position="210"/>
    </location>
</feature>
<evidence type="ECO:0000256" key="2">
    <source>
        <dbReference type="ARBA" id="ARBA00022737"/>
    </source>
</evidence>